<reference evidence="2" key="1">
    <citation type="journal article" date="2023" name="Front. Plant Sci.">
        <title>Chromosomal-level genome assembly of Melastoma candidum provides insights into trichome evolution.</title>
        <authorList>
            <person name="Zhong Y."/>
            <person name="Wu W."/>
            <person name="Sun C."/>
            <person name="Zou P."/>
            <person name="Liu Y."/>
            <person name="Dai S."/>
            <person name="Zhou R."/>
        </authorList>
    </citation>
    <scope>NUCLEOTIDE SEQUENCE [LARGE SCALE GENOMIC DNA]</scope>
</reference>
<organism evidence="1 2">
    <name type="scientific">Melastoma candidum</name>
    <dbReference type="NCBI Taxonomy" id="119954"/>
    <lineage>
        <taxon>Eukaryota</taxon>
        <taxon>Viridiplantae</taxon>
        <taxon>Streptophyta</taxon>
        <taxon>Embryophyta</taxon>
        <taxon>Tracheophyta</taxon>
        <taxon>Spermatophyta</taxon>
        <taxon>Magnoliopsida</taxon>
        <taxon>eudicotyledons</taxon>
        <taxon>Gunneridae</taxon>
        <taxon>Pentapetalae</taxon>
        <taxon>rosids</taxon>
        <taxon>malvids</taxon>
        <taxon>Myrtales</taxon>
        <taxon>Melastomataceae</taxon>
        <taxon>Melastomatoideae</taxon>
        <taxon>Melastomateae</taxon>
        <taxon>Melastoma</taxon>
    </lineage>
</organism>
<evidence type="ECO:0000313" key="1">
    <source>
        <dbReference type="EMBL" id="KAI4368621.1"/>
    </source>
</evidence>
<dbReference type="EMBL" id="CM042884">
    <property type="protein sequence ID" value="KAI4368621.1"/>
    <property type="molecule type" value="Genomic_DNA"/>
</dbReference>
<proteinExistence type="predicted"/>
<protein>
    <submittedName>
        <fullName evidence="1">Uncharacterized protein</fullName>
    </submittedName>
</protein>
<sequence>MCSKFLPKTHRPFPLPIPILPPSSWKYSTTLGRSRFGGWCRVVDRDSDTESPEYDVDREKAREALRQLDRQLESFSRKKIPSPKIKASEVKWSRDDEVMSEDASAERMLSDSFLSYAVVGLFLFTVFYNLLFYNVIKPWIDGPEYIPEAQVVVSRAREGTP</sequence>
<dbReference type="Proteomes" id="UP001057402">
    <property type="component" value="Chromosome 5"/>
</dbReference>
<evidence type="ECO:0000313" key="2">
    <source>
        <dbReference type="Proteomes" id="UP001057402"/>
    </source>
</evidence>
<accession>A0ACB9QRL8</accession>
<keyword evidence="2" id="KW-1185">Reference proteome</keyword>
<comment type="caution">
    <text evidence="1">The sequence shown here is derived from an EMBL/GenBank/DDBJ whole genome shotgun (WGS) entry which is preliminary data.</text>
</comment>
<gene>
    <name evidence="1" type="ORF">MLD38_017161</name>
</gene>
<name>A0ACB9QRL8_9MYRT</name>